<evidence type="ECO:0000313" key="1">
    <source>
        <dbReference type="EMBL" id="MET4581011.1"/>
    </source>
</evidence>
<sequence length="33" mass="3543">MSTDNLLPAADQHSTVSVDITHILVAMLEGSFE</sequence>
<dbReference type="Proteomes" id="UP001549257">
    <property type="component" value="Unassembled WGS sequence"/>
</dbReference>
<reference evidence="1 2" key="1">
    <citation type="submission" date="2024-06" db="EMBL/GenBank/DDBJ databases">
        <title>Sorghum-associated microbial communities from plants grown in Nebraska, USA.</title>
        <authorList>
            <person name="Schachtman D."/>
        </authorList>
    </citation>
    <scope>NUCLEOTIDE SEQUENCE [LARGE SCALE GENOMIC DNA]</scope>
    <source>
        <strain evidence="1 2">2857</strain>
    </source>
</reference>
<dbReference type="EMBL" id="JBEPSJ010000001">
    <property type="protein sequence ID" value="MET4581011.1"/>
    <property type="molecule type" value="Genomic_DNA"/>
</dbReference>
<keyword evidence="2" id="KW-1185">Reference proteome</keyword>
<accession>A0ABV2QJ01</accession>
<proteinExistence type="predicted"/>
<evidence type="ECO:0000313" key="2">
    <source>
        <dbReference type="Proteomes" id="UP001549257"/>
    </source>
</evidence>
<name>A0ABV2QJ01_9MICO</name>
<protein>
    <submittedName>
        <fullName evidence="1">Uncharacterized protein</fullName>
    </submittedName>
</protein>
<gene>
    <name evidence="1" type="ORF">ABIE21_000501</name>
</gene>
<organism evidence="1 2">
    <name type="scientific">Conyzicola nivalis</name>
    <dbReference type="NCBI Taxonomy" id="1477021"/>
    <lineage>
        <taxon>Bacteria</taxon>
        <taxon>Bacillati</taxon>
        <taxon>Actinomycetota</taxon>
        <taxon>Actinomycetes</taxon>
        <taxon>Micrococcales</taxon>
        <taxon>Microbacteriaceae</taxon>
        <taxon>Conyzicola</taxon>
    </lineage>
</organism>
<comment type="caution">
    <text evidence="1">The sequence shown here is derived from an EMBL/GenBank/DDBJ whole genome shotgun (WGS) entry which is preliminary data.</text>
</comment>